<sequence length="361" mass="39234">MVAPLLPHVFDSAGSSGVVFGQTRVVVEAFLSFRCFVVLCVCFRFVGVPAALASKGLLFEFITYLTGLNSNPSGSSYLWVAARPSGVPGGGSERSGRYSGIRVQGSNVICNELITMAVPKKGTSTLLARPCRVLLGKHLVLCCRWLDLQQGPSVSFRRVLRLLLGARAVSVVVVSLVLRLGSFSACVSVWVPLRSVLACFFQLLCYLRVENGALVVLVEVLPEPVILLPLSAVFLSIGRLFELPSGDVFQIGSWHFWWRFSPKLLRVVLVVAAPSRCGASDRVSGHGAGQFVFLIVFRVSRLRWWDFVCPQDQEVGFVFSRPAGSARWWSGECHGCLAGYASVEVPVSFSGFPLACGRDSL</sequence>
<comment type="caution">
    <text evidence="1">The sequence shown here is derived from an EMBL/GenBank/DDBJ whole genome shotgun (WGS) entry which is preliminary data.</text>
</comment>
<organism evidence="1 2">
    <name type="scientific">Colocasia esculenta</name>
    <name type="common">Wild taro</name>
    <name type="synonym">Arum esculentum</name>
    <dbReference type="NCBI Taxonomy" id="4460"/>
    <lineage>
        <taxon>Eukaryota</taxon>
        <taxon>Viridiplantae</taxon>
        <taxon>Streptophyta</taxon>
        <taxon>Embryophyta</taxon>
        <taxon>Tracheophyta</taxon>
        <taxon>Spermatophyta</taxon>
        <taxon>Magnoliopsida</taxon>
        <taxon>Liliopsida</taxon>
        <taxon>Araceae</taxon>
        <taxon>Aroideae</taxon>
        <taxon>Colocasieae</taxon>
        <taxon>Colocasia</taxon>
    </lineage>
</organism>
<dbReference type="EMBL" id="NMUH01015552">
    <property type="protein sequence ID" value="MQM23242.1"/>
    <property type="molecule type" value="Genomic_DNA"/>
</dbReference>
<evidence type="ECO:0000313" key="2">
    <source>
        <dbReference type="Proteomes" id="UP000652761"/>
    </source>
</evidence>
<gene>
    <name evidence="1" type="ORF">Taro_056305</name>
</gene>
<name>A0A843XVX9_COLES</name>
<proteinExistence type="predicted"/>
<accession>A0A843XVX9</accession>
<dbReference type="Proteomes" id="UP000652761">
    <property type="component" value="Unassembled WGS sequence"/>
</dbReference>
<evidence type="ECO:0000313" key="1">
    <source>
        <dbReference type="EMBL" id="MQM23242.1"/>
    </source>
</evidence>
<protein>
    <submittedName>
        <fullName evidence="1">Uncharacterized protein</fullName>
    </submittedName>
</protein>
<dbReference type="AlphaFoldDB" id="A0A843XVX9"/>
<keyword evidence="2" id="KW-1185">Reference proteome</keyword>
<reference evidence="1" key="1">
    <citation type="submission" date="2017-07" db="EMBL/GenBank/DDBJ databases">
        <title>Taro Niue Genome Assembly and Annotation.</title>
        <authorList>
            <person name="Atibalentja N."/>
            <person name="Keating K."/>
            <person name="Fields C.J."/>
        </authorList>
    </citation>
    <scope>NUCLEOTIDE SEQUENCE</scope>
    <source>
        <strain evidence="1">Niue_2</strain>
        <tissue evidence="1">Leaf</tissue>
    </source>
</reference>